<accession>A0A3R7ITZ2</accession>
<dbReference type="Pfam" id="PF10023">
    <property type="entry name" value="Aminopep"/>
    <property type="match status" value="1"/>
</dbReference>
<reference evidence="2 3" key="1">
    <citation type="submission" date="2018-09" db="EMBL/GenBank/DDBJ databases">
        <title>Genome comparison of Alicycliphilus sp. BQ1, a polyurethanolytic bacterium, with its closest phylogenetic relatives Alicycliphilus denitrificans BC and K601, unable to attack polyurethane.</title>
        <authorList>
            <person name="Loza-Tavera H."/>
            <person name="Lozano L."/>
            <person name="Cevallos M."/>
            <person name="Maya-Lucas O."/>
            <person name="Garcia-Mena J."/>
            <person name="Hernandez J."/>
        </authorList>
    </citation>
    <scope>NUCLEOTIDE SEQUENCE [LARGE SCALE GENOMIC DNA]</scope>
    <source>
        <strain evidence="2 3">BQ1</strain>
    </source>
</reference>
<keyword evidence="2" id="KW-0645">Protease</keyword>
<dbReference type="PIRSF" id="PIRSF029285">
    <property type="entry name" value="Aminopept"/>
    <property type="match status" value="1"/>
</dbReference>
<feature type="chain" id="PRO_5018708944" evidence="1">
    <location>
        <begin position="24"/>
        <end position="367"/>
    </location>
</feature>
<sequence length="367" mass="40766">MQRIASSLLIPLLALLLSGCAHSGGTPGYYWQSLRGHLALLQAARPVQEWIDSPDTPAPLRARLELARKARAFAVTDLALPDNASYRRYARLDHRAAVWNVVAAGPYSLELHRWCFPITGCIGYRGYFGEADARAEAARLAATGLEVNMYGVPAYSTLGYSNWLGGDPLLSTFIAWPEGDFVRLLFHELAHQQVYAEGDTAFNESYATAVERLGVQRWLERHATPAVRAQFAASEQRRAQFRALTRATRERLAAIYEQKSDPTPDHTALAAMKSEAMRQFHADYALLRSRWLAAHTPPAQLAPLDQWVREANNASFAAQGAYDDLVPAFVALFEREGRDWPRFHAAVRALAKMPQPGREEALKALAG</sequence>
<organism evidence="2 3">
    <name type="scientific">Alicycliphilus denitrificans</name>
    <dbReference type="NCBI Taxonomy" id="179636"/>
    <lineage>
        <taxon>Bacteria</taxon>
        <taxon>Pseudomonadati</taxon>
        <taxon>Pseudomonadota</taxon>
        <taxon>Betaproteobacteria</taxon>
        <taxon>Burkholderiales</taxon>
        <taxon>Comamonadaceae</taxon>
        <taxon>Alicycliphilus</taxon>
    </lineage>
</organism>
<dbReference type="InterPro" id="IPR014553">
    <property type="entry name" value="Aminopept"/>
</dbReference>
<comment type="caution">
    <text evidence="2">The sequence shown here is derived from an EMBL/GenBank/DDBJ whole genome shotgun (WGS) entry which is preliminary data.</text>
</comment>
<evidence type="ECO:0000313" key="3">
    <source>
        <dbReference type="Proteomes" id="UP000216225"/>
    </source>
</evidence>
<proteinExistence type="predicted"/>
<dbReference type="PROSITE" id="PS51257">
    <property type="entry name" value="PROKAR_LIPOPROTEIN"/>
    <property type="match status" value="1"/>
</dbReference>
<feature type="signal peptide" evidence="1">
    <location>
        <begin position="1"/>
        <end position="23"/>
    </location>
</feature>
<evidence type="ECO:0000313" key="2">
    <source>
        <dbReference type="EMBL" id="RKJ98214.1"/>
    </source>
</evidence>
<keyword evidence="1" id="KW-0732">Signal</keyword>
<dbReference type="Proteomes" id="UP000216225">
    <property type="component" value="Unassembled WGS sequence"/>
</dbReference>
<dbReference type="RefSeq" id="WP_094434111.1">
    <property type="nucleotide sequence ID" value="NZ_NKDB02000001.1"/>
</dbReference>
<gene>
    <name evidence="2" type="ORF">CE154_000080</name>
</gene>
<dbReference type="GO" id="GO:0004177">
    <property type="term" value="F:aminopeptidase activity"/>
    <property type="evidence" value="ECO:0007669"/>
    <property type="project" value="UniProtKB-KW"/>
</dbReference>
<keyword evidence="2" id="KW-0031">Aminopeptidase</keyword>
<dbReference type="AlphaFoldDB" id="A0A3R7ITZ2"/>
<keyword evidence="2" id="KW-0378">Hydrolase</keyword>
<protein>
    <submittedName>
        <fullName evidence="2">Aminopeptidase</fullName>
    </submittedName>
</protein>
<name>A0A3R7ITZ2_9BURK</name>
<evidence type="ECO:0000256" key="1">
    <source>
        <dbReference type="SAM" id="SignalP"/>
    </source>
</evidence>
<dbReference type="EMBL" id="NKDB02000001">
    <property type="protein sequence ID" value="RKJ98214.1"/>
    <property type="molecule type" value="Genomic_DNA"/>
</dbReference>